<name>A0A067SDW0_GALM3</name>
<protein>
    <submittedName>
        <fullName evidence="2">Uncharacterized protein</fullName>
    </submittedName>
</protein>
<dbReference type="EMBL" id="KL142404">
    <property type="protein sequence ID" value="KDR69130.1"/>
    <property type="molecule type" value="Genomic_DNA"/>
</dbReference>
<keyword evidence="3" id="KW-1185">Reference proteome</keyword>
<evidence type="ECO:0000256" key="1">
    <source>
        <dbReference type="SAM" id="MobiDB-lite"/>
    </source>
</evidence>
<feature type="compositionally biased region" description="Basic residues" evidence="1">
    <location>
        <begin position="175"/>
        <end position="194"/>
    </location>
</feature>
<evidence type="ECO:0000313" key="2">
    <source>
        <dbReference type="EMBL" id="KDR69130.1"/>
    </source>
</evidence>
<evidence type="ECO:0000313" key="3">
    <source>
        <dbReference type="Proteomes" id="UP000027222"/>
    </source>
</evidence>
<proteinExistence type="predicted"/>
<feature type="region of interest" description="Disordered" evidence="1">
    <location>
        <begin position="294"/>
        <end position="359"/>
    </location>
</feature>
<feature type="region of interest" description="Disordered" evidence="1">
    <location>
        <begin position="139"/>
        <end position="194"/>
    </location>
</feature>
<dbReference type="AlphaFoldDB" id="A0A067SDW0"/>
<sequence length="359" mass="38853">MLNLTRQVQLQPFKPQPQPPPARAPLLQDVGRVRMSSGCSDVGDAAPPSPPPRTALTPTTPSPPPLPVRTTTSLTPHPPRPSHHVTTAPLKLRQRGGCTPTATVSLTATEHHHSHHNRKRLRHAAAHHIRLLCEQRQHAPTRTMPAHRPASPTVTDTADTAPQQPPPQLANTKARERRSKCKGPRMWGKTRRTRRRIRRAEADEIKMNDRGRGFTAAPVRMKGAVERGCRRTLFAYGYVFHPLTSRPANICYPPPASRVPTSPHHEQKNNGGTTGIVETAVRAAAAAFVLPRPMSLPSTSHRGGVHAVSPPPTEPRTPDCQLPSLSHNPKPTPAPRLPAAPPTAAEQTNEGVLTTGGGG</sequence>
<organism evidence="2 3">
    <name type="scientific">Galerina marginata (strain CBS 339.88)</name>
    <dbReference type="NCBI Taxonomy" id="685588"/>
    <lineage>
        <taxon>Eukaryota</taxon>
        <taxon>Fungi</taxon>
        <taxon>Dikarya</taxon>
        <taxon>Basidiomycota</taxon>
        <taxon>Agaricomycotina</taxon>
        <taxon>Agaricomycetes</taxon>
        <taxon>Agaricomycetidae</taxon>
        <taxon>Agaricales</taxon>
        <taxon>Agaricineae</taxon>
        <taxon>Strophariaceae</taxon>
        <taxon>Galerina</taxon>
    </lineage>
</organism>
<feature type="region of interest" description="Disordered" evidence="1">
    <location>
        <begin position="1"/>
        <end position="97"/>
    </location>
</feature>
<dbReference type="Proteomes" id="UP000027222">
    <property type="component" value="Unassembled WGS sequence"/>
</dbReference>
<dbReference type="HOGENOM" id="CLU_771713_0_0_1"/>
<accession>A0A067SDW0</accession>
<gene>
    <name evidence="2" type="ORF">GALMADRAFT_160674</name>
</gene>
<feature type="compositionally biased region" description="Pro residues" evidence="1">
    <location>
        <begin position="330"/>
        <end position="341"/>
    </location>
</feature>
<reference evidence="3" key="1">
    <citation type="journal article" date="2014" name="Proc. Natl. Acad. Sci. U.S.A.">
        <title>Extensive sampling of basidiomycete genomes demonstrates inadequacy of the white-rot/brown-rot paradigm for wood decay fungi.</title>
        <authorList>
            <person name="Riley R."/>
            <person name="Salamov A.A."/>
            <person name="Brown D.W."/>
            <person name="Nagy L.G."/>
            <person name="Floudas D."/>
            <person name="Held B.W."/>
            <person name="Levasseur A."/>
            <person name="Lombard V."/>
            <person name="Morin E."/>
            <person name="Otillar R."/>
            <person name="Lindquist E.A."/>
            <person name="Sun H."/>
            <person name="LaButti K.M."/>
            <person name="Schmutz J."/>
            <person name="Jabbour D."/>
            <person name="Luo H."/>
            <person name="Baker S.E."/>
            <person name="Pisabarro A.G."/>
            <person name="Walton J.D."/>
            <person name="Blanchette R.A."/>
            <person name="Henrissat B."/>
            <person name="Martin F."/>
            <person name="Cullen D."/>
            <person name="Hibbett D.S."/>
            <person name="Grigoriev I.V."/>
        </authorList>
    </citation>
    <scope>NUCLEOTIDE SEQUENCE [LARGE SCALE GENOMIC DNA]</scope>
    <source>
        <strain evidence="3">CBS 339.88</strain>
    </source>
</reference>
<feature type="compositionally biased region" description="Pro residues" evidence="1">
    <location>
        <begin position="14"/>
        <end position="23"/>
    </location>
</feature>